<evidence type="ECO:0000313" key="6">
    <source>
        <dbReference type="Proteomes" id="UP001258945"/>
    </source>
</evidence>
<evidence type="ECO:0000256" key="1">
    <source>
        <dbReference type="ARBA" id="ARBA00006432"/>
    </source>
</evidence>
<feature type="region of interest" description="Disordered" evidence="2">
    <location>
        <begin position="1"/>
        <end position="20"/>
    </location>
</feature>
<keyword evidence="6" id="KW-1185">Reference proteome</keyword>
<dbReference type="RefSeq" id="WP_314285387.1">
    <property type="nucleotide sequence ID" value="NZ_JAVVDO010000072.1"/>
</dbReference>
<gene>
    <name evidence="5" type="ORF">RQ831_22020</name>
</gene>
<dbReference type="PANTHER" id="PTHR43201:SF8">
    <property type="entry name" value="ACYL-COA SYNTHETASE FAMILY MEMBER 3"/>
    <property type="match status" value="1"/>
</dbReference>
<evidence type="ECO:0000313" key="5">
    <source>
        <dbReference type="EMBL" id="MDT8333736.1"/>
    </source>
</evidence>
<proteinExistence type="inferred from homology"/>
<sequence>MPDLGADWSPDAWNDGRDTAPLTSRATTDIVFRRPEGPVTCGRFLADVAALAARLPERSHVLNLCEDRYNALLGFAAALSRGQVMLLSSDRSAHRCAELAAEYPGLCVLADPGDDRHPSALLVHPEARGDTGPNPEIPLGRIAVIGFTSGSTGRPTAHPKPWGALVACARAAGECFGLKDQEGSGPVTLIATVPPQHMYGFETTIMQPLHAASTSHAGPNFYPVEVAEALRQAPGRRILVTTPLQMRALVASGVSMPALEGVISATAPLAAELAEAAERAWNTRVLEIYGATEVGSIASRRTLDGPEWRLYRGTRFRPAKDDGVEVLVPGMMAAVPLADAIEQDADGRFRLLGRRADMVKLGGKRTSLTALNHVLTTIEGVEDGVFVAPEDLDQNPRARLAVYAVAPDLEAGEILDALRERLDPVFLPRRVVMLPALPRNEFGKLSRQALERLGRENAALAPPGRHAAGQARNKADGGTAHFMVPASHPCLPGHFPGQPLVPGVVLLDGVLAAVRQAGHGGVRRVHRAKFMQPVFAEETVRITWRPVPGRVGRFSFECHRGDVLLLSGEIEQAGTTAA</sequence>
<feature type="domain" description="ApeI dehydratase-like" evidence="4">
    <location>
        <begin position="475"/>
        <end position="561"/>
    </location>
</feature>
<comment type="similarity">
    <text evidence="1">Belongs to the ATP-dependent AMP-binding enzyme family.</text>
</comment>
<comment type="caution">
    <text evidence="5">The sequence shown here is derived from an EMBL/GenBank/DDBJ whole genome shotgun (WGS) entry which is preliminary data.</text>
</comment>
<dbReference type="Proteomes" id="UP001258945">
    <property type="component" value="Unassembled WGS sequence"/>
</dbReference>
<dbReference type="PANTHER" id="PTHR43201">
    <property type="entry name" value="ACYL-COA SYNTHETASE"/>
    <property type="match status" value="1"/>
</dbReference>
<dbReference type="InterPro" id="IPR029069">
    <property type="entry name" value="HotDog_dom_sf"/>
</dbReference>
<dbReference type="SUPFAM" id="SSF56801">
    <property type="entry name" value="Acetyl-CoA synthetase-like"/>
    <property type="match status" value="1"/>
</dbReference>
<protein>
    <submittedName>
        <fullName evidence="5">AMP-binding protein</fullName>
    </submittedName>
</protein>
<dbReference type="SUPFAM" id="SSF54637">
    <property type="entry name" value="Thioesterase/thiol ester dehydrase-isomerase"/>
    <property type="match status" value="1"/>
</dbReference>
<dbReference type="InterPro" id="IPR054545">
    <property type="entry name" value="ApeI-like"/>
</dbReference>
<evidence type="ECO:0000259" key="4">
    <source>
        <dbReference type="Pfam" id="PF22818"/>
    </source>
</evidence>
<evidence type="ECO:0000259" key="3">
    <source>
        <dbReference type="Pfam" id="PF00501"/>
    </source>
</evidence>
<dbReference type="InterPro" id="IPR042099">
    <property type="entry name" value="ANL_N_sf"/>
</dbReference>
<feature type="domain" description="AMP-dependent synthetase/ligase" evidence="3">
    <location>
        <begin position="93"/>
        <end position="303"/>
    </location>
</feature>
<dbReference type="Gene3D" id="3.30.300.30">
    <property type="match status" value="1"/>
</dbReference>
<dbReference type="EMBL" id="JAVVDO010000072">
    <property type="protein sequence ID" value="MDT8333736.1"/>
    <property type="molecule type" value="Genomic_DNA"/>
</dbReference>
<dbReference type="InterPro" id="IPR000873">
    <property type="entry name" value="AMP-dep_synth/lig_dom"/>
</dbReference>
<name>A0ABU3MLP6_9PROT</name>
<organism evidence="5 6">
    <name type="scientific">Roseomonas gilardii</name>
    <dbReference type="NCBI Taxonomy" id="257708"/>
    <lineage>
        <taxon>Bacteria</taxon>
        <taxon>Pseudomonadati</taxon>
        <taxon>Pseudomonadota</taxon>
        <taxon>Alphaproteobacteria</taxon>
        <taxon>Acetobacterales</taxon>
        <taxon>Roseomonadaceae</taxon>
        <taxon>Roseomonas</taxon>
    </lineage>
</organism>
<accession>A0ABU3MLP6</accession>
<dbReference type="InterPro" id="IPR045851">
    <property type="entry name" value="AMP-bd_C_sf"/>
</dbReference>
<dbReference type="Gene3D" id="3.10.129.10">
    <property type="entry name" value="Hotdog Thioesterase"/>
    <property type="match status" value="1"/>
</dbReference>
<reference evidence="5 6" key="1">
    <citation type="journal article" date="2019" name="Microb. Pathog.">
        <title>Comparison of VITEK 2, MALDI-TOF MS, 16S rRNA gene sequencing, and whole-genome sequencing for identification of Roseomonas mucosa.</title>
        <authorList>
            <person name="Rudolph W.W."/>
            <person name="Gunzer F."/>
            <person name="Trauth M."/>
            <person name="Bunk B."/>
            <person name="Bigge R."/>
            <person name="Schrottner P."/>
        </authorList>
    </citation>
    <scope>NUCLEOTIDE SEQUENCE [LARGE SCALE GENOMIC DNA]</scope>
    <source>
        <strain evidence="5 6">DSM 103800</strain>
    </source>
</reference>
<dbReference type="Pfam" id="PF22818">
    <property type="entry name" value="ApeI-like"/>
    <property type="match status" value="1"/>
</dbReference>
<dbReference type="Pfam" id="PF00501">
    <property type="entry name" value="AMP-binding"/>
    <property type="match status" value="1"/>
</dbReference>
<evidence type="ECO:0000256" key="2">
    <source>
        <dbReference type="SAM" id="MobiDB-lite"/>
    </source>
</evidence>
<dbReference type="Gene3D" id="3.40.50.12780">
    <property type="entry name" value="N-terminal domain of ligase-like"/>
    <property type="match status" value="1"/>
</dbReference>